<evidence type="ECO:0000256" key="3">
    <source>
        <dbReference type="ARBA" id="ARBA00004771"/>
    </source>
</evidence>
<dbReference type="InterPro" id="IPR045034">
    <property type="entry name" value="O-acyltransferase_WSD1-like"/>
</dbReference>
<evidence type="ECO:0000256" key="10">
    <source>
        <dbReference type="ARBA" id="ARBA00048109"/>
    </source>
</evidence>
<dbReference type="Proteomes" id="UP000239757">
    <property type="component" value="Unassembled WGS sequence"/>
</dbReference>
<proteinExistence type="inferred from homology"/>
<dbReference type="InterPro" id="IPR009721">
    <property type="entry name" value="O-acyltransferase_WSD1_C"/>
</dbReference>
<dbReference type="UniPathway" id="UPA00282"/>
<comment type="subcellular location">
    <subcellularLocation>
        <location evidence="1">Cell membrane</location>
        <topology evidence="1">Single-pass membrane protein</topology>
    </subcellularLocation>
    <subcellularLocation>
        <location evidence="2">Endoplasmic reticulum membrane</location>
    </subcellularLocation>
</comment>
<evidence type="ECO:0000256" key="5">
    <source>
        <dbReference type="ARBA" id="ARBA00022679"/>
    </source>
</evidence>
<protein>
    <submittedName>
        <fullName evidence="13">Uncharacterized protein</fullName>
    </submittedName>
</protein>
<evidence type="ECO:0000259" key="11">
    <source>
        <dbReference type="Pfam" id="PF03007"/>
    </source>
</evidence>
<evidence type="ECO:0000313" key="14">
    <source>
        <dbReference type="Proteomes" id="UP000239757"/>
    </source>
</evidence>
<dbReference type="AlphaFoldDB" id="A0A2P5X6E2"/>
<name>A0A2P5X6E2_GOSBA</name>
<keyword evidence="5" id="KW-0808">Transferase</keyword>
<accession>A0A2P5X6E2</accession>
<organism evidence="13 14">
    <name type="scientific">Gossypium barbadense</name>
    <name type="common">Sea Island cotton</name>
    <name type="synonym">Hibiscus barbadensis</name>
    <dbReference type="NCBI Taxonomy" id="3634"/>
    <lineage>
        <taxon>Eukaryota</taxon>
        <taxon>Viridiplantae</taxon>
        <taxon>Streptophyta</taxon>
        <taxon>Embryophyta</taxon>
        <taxon>Tracheophyta</taxon>
        <taxon>Spermatophyta</taxon>
        <taxon>Magnoliopsida</taxon>
        <taxon>eudicotyledons</taxon>
        <taxon>Gunneridae</taxon>
        <taxon>Pentapetalae</taxon>
        <taxon>rosids</taxon>
        <taxon>malvids</taxon>
        <taxon>Malvales</taxon>
        <taxon>Malvaceae</taxon>
        <taxon>Malvoideae</taxon>
        <taxon>Gossypium</taxon>
    </lineage>
</organism>
<dbReference type="GO" id="GO:0005886">
    <property type="term" value="C:plasma membrane"/>
    <property type="evidence" value="ECO:0007669"/>
    <property type="project" value="UniProtKB-SubCell"/>
</dbReference>
<comment type="pathway">
    <text evidence="4">Lipid metabolism.</text>
</comment>
<dbReference type="InterPro" id="IPR004255">
    <property type="entry name" value="O-acyltransferase_WSD1_N"/>
</dbReference>
<feature type="domain" description="O-acyltransferase WSD1 C-terminal" evidence="12">
    <location>
        <begin position="460"/>
        <end position="551"/>
    </location>
</feature>
<feature type="domain" description="O-acyltransferase WSD1-like N-terminal" evidence="11">
    <location>
        <begin position="87"/>
        <end position="278"/>
    </location>
</feature>
<evidence type="ECO:0000256" key="9">
    <source>
        <dbReference type="ARBA" id="ARBA00047604"/>
    </source>
</evidence>
<dbReference type="GO" id="GO:0047196">
    <property type="term" value="F:long-chain-alcohol O-fatty-acyltransferase activity"/>
    <property type="evidence" value="ECO:0007669"/>
    <property type="project" value="UniProtKB-EC"/>
</dbReference>
<evidence type="ECO:0000313" key="13">
    <source>
        <dbReference type="EMBL" id="PPR98896.1"/>
    </source>
</evidence>
<dbReference type="PANTHER" id="PTHR31650">
    <property type="entry name" value="O-ACYLTRANSFERASE (WSD1-LIKE) FAMILY PROTEIN"/>
    <property type="match status" value="1"/>
</dbReference>
<dbReference type="GO" id="GO:0005789">
    <property type="term" value="C:endoplasmic reticulum membrane"/>
    <property type="evidence" value="ECO:0007669"/>
    <property type="project" value="UniProtKB-SubCell"/>
</dbReference>
<dbReference type="PANTHER" id="PTHR31650:SF34">
    <property type="entry name" value="O-ACYLTRANSFERASE WSD1-LIKE ISOFORM X1"/>
    <property type="match status" value="1"/>
</dbReference>
<feature type="domain" description="O-acyltransferase WSD1 C-terminal" evidence="12">
    <location>
        <begin position="331"/>
        <end position="396"/>
    </location>
</feature>
<gene>
    <name evidence="13" type="ORF">GOBAR_AA21766</name>
</gene>
<comment type="similarity">
    <text evidence="8">In the N-terminal section; belongs to the long-chain O-acyltransferase family.</text>
</comment>
<comment type="catalytic activity">
    <reaction evidence="9">
        <text>a long chain fatty alcohol + a fatty acyl-CoA = a long-chain alcohol wax ester + CoA</text>
        <dbReference type="Rhea" id="RHEA:38443"/>
        <dbReference type="ChEBI" id="CHEBI:17135"/>
        <dbReference type="ChEBI" id="CHEBI:57287"/>
        <dbReference type="ChEBI" id="CHEBI:77636"/>
        <dbReference type="ChEBI" id="CHEBI:235323"/>
        <dbReference type="EC" id="2.3.1.75"/>
    </reaction>
</comment>
<dbReference type="GO" id="GO:0019432">
    <property type="term" value="P:triglyceride biosynthetic process"/>
    <property type="evidence" value="ECO:0007669"/>
    <property type="project" value="UniProtKB-UniPathway"/>
</dbReference>
<evidence type="ECO:0000256" key="2">
    <source>
        <dbReference type="ARBA" id="ARBA00004586"/>
    </source>
</evidence>
<evidence type="ECO:0000256" key="7">
    <source>
        <dbReference type="ARBA" id="ARBA00023315"/>
    </source>
</evidence>
<evidence type="ECO:0000259" key="12">
    <source>
        <dbReference type="Pfam" id="PF06974"/>
    </source>
</evidence>
<dbReference type="Pfam" id="PF06974">
    <property type="entry name" value="WS_DGAT_C"/>
    <property type="match status" value="2"/>
</dbReference>
<evidence type="ECO:0000256" key="6">
    <source>
        <dbReference type="ARBA" id="ARBA00022824"/>
    </source>
</evidence>
<dbReference type="OrthoDB" id="619536at2759"/>
<evidence type="ECO:0000256" key="4">
    <source>
        <dbReference type="ARBA" id="ARBA00005189"/>
    </source>
</evidence>
<comment type="pathway">
    <text evidence="3">Glycerolipid metabolism; triacylglycerol biosynthesis.</text>
</comment>
<dbReference type="EMBL" id="KZ665569">
    <property type="protein sequence ID" value="PPR98896.1"/>
    <property type="molecule type" value="Genomic_DNA"/>
</dbReference>
<sequence length="559" mass="62329">MNIGSEAQYRNMVNELNVDEGESSEPVSPTGQYFNSSVLSICVLAVLDSDIPIDDSPALALLKDVFLPINPRFSSLMVKDENGVKQWKKVEVKLEDHVNIPNFPPGLSPESYDNHLSNYLSKIAMEQLPHNRPLWNIHIIKYPTSNAAGNLIFKLHHSLGDGFSLMGALLSCLQRADNPSVPLTFPSLTSAPTTTSLSLKTNCIFKNIPNVLWSAFNTVSDFGWSLLKSSYVEDDISLIRSGGPGVEFKPIVVSTMTFSLDHIKQIKTKLGVTINDVITGIIFFGTRLYMQGGSNKLNSENSTALVLLNTRNIGGYKSVKEMVKPDPESAWGNQFGFLHVSLPELTTVESCKPLDFVWKAQKLIQRKRNSRAVFLTGQLLECLRKFTGPERHQRISPTLHCFYIISRVKTTSFLESKERSTLPLDVLNKDAKGKKTLDAKVKSTVPHDTLEKDTEMKKISMQKRKTTAKYIHSTLKNSSMTISNVIGPVERMALANHPIKSLYFMVVGVPQSLTITMVSYMGKLRIAVGTEKDYIDLPKFKSSIKNAFEMILKATHETV</sequence>
<comment type="catalytic activity">
    <reaction evidence="10">
        <text>an acyl-CoA + a 1,2-diacyl-sn-glycerol = a triacyl-sn-glycerol + CoA</text>
        <dbReference type="Rhea" id="RHEA:10868"/>
        <dbReference type="ChEBI" id="CHEBI:17815"/>
        <dbReference type="ChEBI" id="CHEBI:57287"/>
        <dbReference type="ChEBI" id="CHEBI:58342"/>
        <dbReference type="ChEBI" id="CHEBI:64615"/>
        <dbReference type="EC" id="2.3.1.20"/>
    </reaction>
</comment>
<reference evidence="13 14" key="1">
    <citation type="submission" date="2015-01" db="EMBL/GenBank/DDBJ databases">
        <title>Genome of allotetraploid Gossypium barbadense reveals genomic plasticity and fiber elongation in cotton evolution.</title>
        <authorList>
            <person name="Chen X."/>
            <person name="Liu X."/>
            <person name="Zhao B."/>
            <person name="Zheng H."/>
            <person name="Hu Y."/>
            <person name="Lu G."/>
            <person name="Yang C."/>
            <person name="Chen J."/>
            <person name="Shan C."/>
            <person name="Zhang L."/>
            <person name="Zhou Y."/>
            <person name="Wang L."/>
            <person name="Guo W."/>
            <person name="Bai Y."/>
            <person name="Ruan J."/>
            <person name="Shangguan X."/>
            <person name="Mao Y."/>
            <person name="Jiang J."/>
            <person name="Zhu Y."/>
            <person name="Lei J."/>
            <person name="Kang H."/>
            <person name="Chen S."/>
            <person name="He X."/>
            <person name="Wang R."/>
            <person name="Wang Y."/>
            <person name="Chen J."/>
            <person name="Wang L."/>
            <person name="Yu S."/>
            <person name="Wang B."/>
            <person name="Wei J."/>
            <person name="Song S."/>
            <person name="Lu X."/>
            <person name="Gao Z."/>
            <person name="Gu W."/>
            <person name="Deng X."/>
            <person name="Ma D."/>
            <person name="Wang S."/>
            <person name="Liang W."/>
            <person name="Fang L."/>
            <person name="Cai C."/>
            <person name="Zhu X."/>
            <person name="Zhou B."/>
            <person name="Zhang Y."/>
            <person name="Chen Z."/>
            <person name="Xu S."/>
            <person name="Zhu R."/>
            <person name="Wang S."/>
            <person name="Zhang T."/>
            <person name="Zhao G."/>
        </authorList>
    </citation>
    <scope>NUCLEOTIDE SEQUENCE [LARGE SCALE GENOMIC DNA]</scope>
    <source>
        <strain evidence="14">cv. Xinhai21</strain>
        <tissue evidence="13">Leaf</tissue>
    </source>
</reference>
<keyword evidence="6" id="KW-0256">Endoplasmic reticulum</keyword>
<dbReference type="Pfam" id="PF03007">
    <property type="entry name" value="WS_DGAT_cat"/>
    <property type="match status" value="1"/>
</dbReference>
<evidence type="ECO:0000256" key="1">
    <source>
        <dbReference type="ARBA" id="ARBA00004162"/>
    </source>
</evidence>
<evidence type="ECO:0000256" key="8">
    <source>
        <dbReference type="ARBA" id="ARBA00024360"/>
    </source>
</evidence>
<dbReference type="GO" id="GO:0004144">
    <property type="term" value="F:diacylglycerol O-acyltransferase activity"/>
    <property type="evidence" value="ECO:0007669"/>
    <property type="project" value="UniProtKB-EC"/>
</dbReference>
<keyword evidence="7" id="KW-0012">Acyltransferase</keyword>